<feature type="domain" description="Nrap protein" evidence="2">
    <location>
        <begin position="10"/>
        <end position="113"/>
    </location>
</feature>
<protein>
    <recommendedName>
        <fullName evidence="2">Nrap protein domain-containing protein</fullName>
    </recommendedName>
</protein>
<keyword evidence="4" id="KW-1185">Reference proteome</keyword>
<dbReference type="InterPro" id="IPR005554">
    <property type="entry name" value="NOL6/Upt22"/>
</dbReference>
<reference evidence="4" key="2">
    <citation type="journal article" date="2017" name="Nat. Plants">
        <title>The Aegilops tauschii genome reveals multiple impacts of transposons.</title>
        <authorList>
            <person name="Zhao G."/>
            <person name="Zou C."/>
            <person name="Li K."/>
            <person name="Wang K."/>
            <person name="Li T."/>
            <person name="Gao L."/>
            <person name="Zhang X."/>
            <person name="Wang H."/>
            <person name="Yang Z."/>
            <person name="Liu X."/>
            <person name="Jiang W."/>
            <person name="Mao L."/>
            <person name="Kong X."/>
            <person name="Jiao Y."/>
            <person name="Jia J."/>
        </authorList>
    </citation>
    <scope>NUCLEOTIDE SEQUENCE [LARGE SCALE GENOMIC DNA]</scope>
    <source>
        <strain evidence="4">cv. AL8/78</strain>
    </source>
</reference>
<keyword evidence="1" id="KW-0694">RNA-binding</keyword>
<proteinExistence type="inferred from homology"/>
<comment type="similarity">
    <text evidence="1">Belongs to the NRAP family.</text>
</comment>
<dbReference type="Pfam" id="PF17405">
    <property type="entry name" value="Nrap_D4"/>
    <property type="match status" value="1"/>
</dbReference>
<dbReference type="GO" id="GO:0032040">
    <property type="term" value="C:small-subunit processome"/>
    <property type="evidence" value="ECO:0007669"/>
    <property type="project" value="TreeGrafter"/>
</dbReference>
<keyword evidence="1" id="KW-0539">Nucleus</keyword>
<organism evidence="3 4">
    <name type="scientific">Aegilops tauschii subsp. strangulata</name>
    <name type="common">Goatgrass</name>
    <dbReference type="NCBI Taxonomy" id="200361"/>
    <lineage>
        <taxon>Eukaryota</taxon>
        <taxon>Viridiplantae</taxon>
        <taxon>Streptophyta</taxon>
        <taxon>Embryophyta</taxon>
        <taxon>Tracheophyta</taxon>
        <taxon>Spermatophyta</taxon>
        <taxon>Magnoliopsida</taxon>
        <taxon>Liliopsida</taxon>
        <taxon>Poales</taxon>
        <taxon>Poaceae</taxon>
        <taxon>BOP clade</taxon>
        <taxon>Pooideae</taxon>
        <taxon>Triticodae</taxon>
        <taxon>Triticeae</taxon>
        <taxon>Triticinae</taxon>
        <taxon>Aegilops</taxon>
    </lineage>
</organism>
<dbReference type="GO" id="GO:0003723">
    <property type="term" value="F:RNA binding"/>
    <property type="evidence" value="ECO:0007669"/>
    <property type="project" value="UniProtKB-KW"/>
</dbReference>
<reference evidence="4" key="1">
    <citation type="journal article" date="2014" name="Science">
        <title>Ancient hybridizations among the ancestral genomes of bread wheat.</title>
        <authorList>
            <consortium name="International Wheat Genome Sequencing Consortium,"/>
            <person name="Marcussen T."/>
            <person name="Sandve S.R."/>
            <person name="Heier L."/>
            <person name="Spannagl M."/>
            <person name="Pfeifer M."/>
            <person name="Jakobsen K.S."/>
            <person name="Wulff B.B."/>
            <person name="Steuernagel B."/>
            <person name="Mayer K.F."/>
            <person name="Olsen O.A."/>
        </authorList>
    </citation>
    <scope>NUCLEOTIDE SEQUENCE [LARGE SCALE GENOMIC DNA]</scope>
    <source>
        <strain evidence="4">cv. AL8/78</strain>
    </source>
</reference>
<evidence type="ECO:0000313" key="4">
    <source>
        <dbReference type="Proteomes" id="UP000015105"/>
    </source>
</evidence>
<dbReference type="EnsemblPlants" id="AET5Gv20336000.19">
    <property type="protein sequence ID" value="AET5Gv20336000.19"/>
    <property type="gene ID" value="AET5Gv20336000"/>
</dbReference>
<dbReference type="AlphaFoldDB" id="A0A453K7Y9"/>
<evidence type="ECO:0000256" key="1">
    <source>
        <dbReference type="RuleBase" id="RU364032"/>
    </source>
</evidence>
<comment type="subcellular location">
    <subcellularLocation>
        <location evidence="1">Nucleus</location>
        <location evidence="1">Nucleolus</location>
    </subcellularLocation>
</comment>
<name>A0A453K7Y9_AEGTS</name>
<accession>A0A453K7Y9</accession>
<evidence type="ECO:0000259" key="2">
    <source>
        <dbReference type="Pfam" id="PF17405"/>
    </source>
</evidence>
<dbReference type="GO" id="GO:0006409">
    <property type="term" value="P:tRNA export from nucleus"/>
    <property type="evidence" value="ECO:0007669"/>
    <property type="project" value="TreeGrafter"/>
</dbReference>
<reference evidence="3" key="5">
    <citation type="journal article" date="2021" name="G3 (Bethesda)">
        <title>Aegilops tauschii genome assembly Aet v5.0 features greater sequence contiguity and improved annotation.</title>
        <authorList>
            <person name="Wang L."/>
            <person name="Zhu T."/>
            <person name="Rodriguez J.C."/>
            <person name="Deal K.R."/>
            <person name="Dubcovsky J."/>
            <person name="McGuire P.E."/>
            <person name="Lux T."/>
            <person name="Spannagl M."/>
            <person name="Mayer K.F.X."/>
            <person name="Baldrich P."/>
            <person name="Meyers B.C."/>
            <person name="Huo N."/>
            <person name="Gu Y.Q."/>
            <person name="Zhou H."/>
            <person name="Devos K.M."/>
            <person name="Bennetzen J.L."/>
            <person name="Unver T."/>
            <person name="Budak H."/>
            <person name="Gulick P.J."/>
            <person name="Galiba G."/>
            <person name="Kalapos B."/>
            <person name="Nelson D.R."/>
            <person name="Li P."/>
            <person name="You F.M."/>
            <person name="Luo M.C."/>
            <person name="Dvorak J."/>
        </authorList>
    </citation>
    <scope>NUCLEOTIDE SEQUENCE [LARGE SCALE GENOMIC DNA]</scope>
    <source>
        <strain evidence="3">cv. AL8/78</strain>
    </source>
</reference>
<reference evidence="3" key="4">
    <citation type="submission" date="2019-03" db="UniProtKB">
        <authorList>
            <consortium name="EnsemblPlants"/>
        </authorList>
    </citation>
    <scope>IDENTIFICATION</scope>
</reference>
<dbReference type="Proteomes" id="UP000015105">
    <property type="component" value="Chromosome 5D"/>
</dbReference>
<dbReference type="PANTHER" id="PTHR17972:SF0">
    <property type="entry name" value="NUCLEOLAR PROTEIN 6"/>
    <property type="match status" value="1"/>
</dbReference>
<dbReference type="PANTHER" id="PTHR17972">
    <property type="entry name" value="NUCLEOLAR RNA-ASSOCIATED PROTEIN"/>
    <property type="match status" value="1"/>
</dbReference>
<sequence length="132" mass="14869">MFNWNYADPVSSSGALLEAFDTLAKQLRLLDDVPLKISTVQPLDSAFRHTSVFPPEPHPLAYEKSSQRLPNFAATCVRSLEVMIQLEGSGNWPLDPVAMEKTKSAFLLRIGERYVTSLMNYFLLMFSSHFIG</sequence>
<dbReference type="Gramene" id="AET5Gv20336000.19">
    <property type="protein sequence ID" value="AET5Gv20336000.19"/>
    <property type="gene ID" value="AET5Gv20336000"/>
</dbReference>
<evidence type="ECO:0000313" key="3">
    <source>
        <dbReference type="EnsemblPlants" id="AET5Gv20336000.19"/>
    </source>
</evidence>
<dbReference type="GO" id="GO:0006364">
    <property type="term" value="P:rRNA processing"/>
    <property type="evidence" value="ECO:0007669"/>
    <property type="project" value="TreeGrafter"/>
</dbReference>
<dbReference type="GO" id="GO:0034456">
    <property type="term" value="C:UTP-C complex"/>
    <property type="evidence" value="ECO:0007669"/>
    <property type="project" value="TreeGrafter"/>
</dbReference>
<reference evidence="3" key="3">
    <citation type="journal article" date="2017" name="Nature">
        <title>Genome sequence of the progenitor of the wheat D genome Aegilops tauschii.</title>
        <authorList>
            <person name="Luo M.C."/>
            <person name="Gu Y.Q."/>
            <person name="Puiu D."/>
            <person name="Wang H."/>
            <person name="Twardziok S.O."/>
            <person name="Deal K.R."/>
            <person name="Huo N."/>
            <person name="Zhu T."/>
            <person name="Wang L."/>
            <person name="Wang Y."/>
            <person name="McGuire P.E."/>
            <person name="Liu S."/>
            <person name="Long H."/>
            <person name="Ramasamy R.K."/>
            <person name="Rodriguez J.C."/>
            <person name="Van S.L."/>
            <person name="Yuan L."/>
            <person name="Wang Z."/>
            <person name="Xia Z."/>
            <person name="Xiao L."/>
            <person name="Anderson O.D."/>
            <person name="Ouyang S."/>
            <person name="Liang Y."/>
            <person name="Zimin A.V."/>
            <person name="Pertea G."/>
            <person name="Qi P."/>
            <person name="Bennetzen J.L."/>
            <person name="Dai X."/>
            <person name="Dawson M.W."/>
            <person name="Muller H.G."/>
            <person name="Kugler K."/>
            <person name="Rivarola-Duarte L."/>
            <person name="Spannagl M."/>
            <person name="Mayer K.F.X."/>
            <person name="Lu F.H."/>
            <person name="Bevan M.W."/>
            <person name="Leroy P."/>
            <person name="Li P."/>
            <person name="You F.M."/>
            <person name="Sun Q."/>
            <person name="Liu Z."/>
            <person name="Lyons E."/>
            <person name="Wicker T."/>
            <person name="Salzberg S.L."/>
            <person name="Devos K.M."/>
            <person name="Dvorak J."/>
        </authorList>
    </citation>
    <scope>NUCLEOTIDE SEQUENCE [LARGE SCALE GENOMIC DNA]</scope>
    <source>
        <strain evidence="3">cv. AL8/78</strain>
    </source>
</reference>
<dbReference type="GO" id="GO:0032545">
    <property type="term" value="C:CURI complex"/>
    <property type="evidence" value="ECO:0007669"/>
    <property type="project" value="TreeGrafter"/>
</dbReference>
<dbReference type="InterPro" id="IPR035369">
    <property type="entry name" value="Nrap_D4"/>
</dbReference>